<dbReference type="CDD" id="cd07067">
    <property type="entry name" value="HP_PGM_like"/>
    <property type="match status" value="1"/>
</dbReference>
<accession>A0A024P1W7</accession>
<dbReference type="EMBL" id="CCDI010000001">
    <property type="protein sequence ID" value="CDQ22038.1"/>
    <property type="molecule type" value="Genomic_DNA"/>
</dbReference>
<organism evidence="1 2">
    <name type="scientific">Halobacillus karajensis</name>
    <dbReference type="NCBI Taxonomy" id="195088"/>
    <lineage>
        <taxon>Bacteria</taxon>
        <taxon>Bacillati</taxon>
        <taxon>Bacillota</taxon>
        <taxon>Bacilli</taxon>
        <taxon>Bacillales</taxon>
        <taxon>Bacillaceae</taxon>
        <taxon>Halobacillus</taxon>
    </lineage>
</organism>
<sequence length="182" mass="21093">MDKLFLVRHSETEGQHEDSPLTKLGVRQAQMLATFIENYGYGIDRILSSPYLRAVETIKPFARKNNVTIEVDERLEERVLSKEPLDDWEEVLHDTFVDLDLKLTGGESSSEAKKRVLSLIEELENEVSGNVLLVTHGNLLALLLQKYNREIGFYEWKRLSRPDVFLVQKQGGEYTVERIWEE</sequence>
<dbReference type="Pfam" id="PF00300">
    <property type="entry name" value="His_Phos_1"/>
    <property type="match status" value="1"/>
</dbReference>
<dbReference type="AlphaFoldDB" id="A0A024P1W7"/>
<keyword evidence="2" id="KW-1185">Reference proteome</keyword>
<dbReference type="PANTHER" id="PTHR48100">
    <property type="entry name" value="BROAD-SPECIFICITY PHOSPHATASE YOR283W-RELATED"/>
    <property type="match status" value="1"/>
</dbReference>
<name>A0A024P1W7_9BACI</name>
<dbReference type="PANTHER" id="PTHR48100:SF1">
    <property type="entry name" value="HISTIDINE PHOSPHATASE FAMILY PROTEIN-RELATED"/>
    <property type="match status" value="1"/>
</dbReference>
<dbReference type="OrthoDB" id="512570at2"/>
<dbReference type="SMART" id="SM00855">
    <property type="entry name" value="PGAM"/>
    <property type="match status" value="1"/>
</dbReference>
<dbReference type="Gene3D" id="3.40.50.1240">
    <property type="entry name" value="Phosphoglycerate mutase-like"/>
    <property type="match status" value="1"/>
</dbReference>
<dbReference type="RefSeq" id="WP_035505031.1">
    <property type="nucleotide sequence ID" value="NZ_CCDH010000002.1"/>
</dbReference>
<dbReference type="InterPro" id="IPR050275">
    <property type="entry name" value="PGM_Phosphatase"/>
</dbReference>
<proteinExistence type="predicted"/>
<dbReference type="SUPFAM" id="SSF53254">
    <property type="entry name" value="Phosphoglycerate mutase-like"/>
    <property type="match status" value="1"/>
</dbReference>
<gene>
    <name evidence="1" type="primary">pspB</name>
    <name evidence="1" type="ORF">BN983_00237</name>
</gene>
<protein>
    <submittedName>
        <fullName evidence="1">Phosphoserine phosphatase 2</fullName>
    </submittedName>
</protein>
<evidence type="ECO:0000313" key="1">
    <source>
        <dbReference type="EMBL" id="CDQ22038.1"/>
    </source>
</evidence>
<reference evidence="1 2" key="2">
    <citation type="submission" date="2014-05" db="EMBL/GenBank/DDBJ databases">
        <title>Draft genome sequence of Halobacillus karajensis HK-03.</title>
        <authorList>
            <person name="Khelaifia S."/>
            <person name="Croce O."/>
            <person name="Lagier J.C."/>
            <person name="Raoult D."/>
        </authorList>
    </citation>
    <scope>NUCLEOTIDE SEQUENCE [LARGE SCALE GENOMIC DNA]</scope>
    <source>
        <strain evidence="1 2">HD-03</strain>
    </source>
</reference>
<comment type="caution">
    <text evidence="1">The sequence shown here is derived from an EMBL/GenBank/DDBJ whole genome shotgun (WGS) entry which is preliminary data.</text>
</comment>
<dbReference type="GO" id="GO:0005737">
    <property type="term" value="C:cytoplasm"/>
    <property type="evidence" value="ECO:0007669"/>
    <property type="project" value="TreeGrafter"/>
</dbReference>
<dbReference type="InterPro" id="IPR013078">
    <property type="entry name" value="His_Pase_superF_clade-1"/>
</dbReference>
<dbReference type="Proteomes" id="UP000028868">
    <property type="component" value="Unassembled WGS sequence"/>
</dbReference>
<reference evidence="2" key="1">
    <citation type="submission" date="2014-03" db="EMBL/GenBank/DDBJ databases">
        <authorList>
            <person name="Urmite Genomes U."/>
        </authorList>
    </citation>
    <scope>NUCLEOTIDE SEQUENCE [LARGE SCALE GENOMIC DNA]</scope>
    <source>
        <strain evidence="2">HD-03</strain>
    </source>
</reference>
<dbReference type="InterPro" id="IPR029033">
    <property type="entry name" value="His_PPase_superfam"/>
</dbReference>
<dbReference type="GO" id="GO:0016791">
    <property type="term" value="F:phosphatase activity"/>
    <property type="evidence" value="ECO:0007669"/>
    <property type="project" value="TreeGrafter"/>
</dbReference>
<evidence type="ECO:0000313" key="2">
    <source>
        <dbReference type="Proteomes" id="UP000028868"/>
    </source>
</evidence>